<accession>A0A1C9CFS3</accession>
<sequence>MINDIVGDTLTRIRNANIKKHLIVQVPATKLVLSILRVLRSEGFIQNFEEIKDDFRQHALISLKYKGIKKFPVITELKRVSKPGLRIYSKSGDLPKILNGLGTAIISTSQGVMTDRKARYIGLGGEVLCYIW</sequence>
<gene>
    <name evidence="5" type="primary">rps8</name>
    <name evidence="5" type="ORF">Hrvl_171</name>
</gene>
<dbReference type="FunFam" id="3.30.1490.10:FF:000001">
    <property type="entry name" value="30S ribosomal protein S8"/>
    <property type="match status" value="1"/>
</dbReference>
<keyword evidence="5" id="KW-0934">Plastid</keyword>
<name>A0A1C9CFS3_9FLOR</name>
<evidence type="ECO:0000256" key="4">
    <source>
        <dbReference type="RuleBase" id="RU003660"/>
    </source>
</evidence>
<evidence type="ECO:0000313" key="5">
    <source>
        <dbReference type="EMBL" id="AOM67231.1"/>
    </source>
</evidence>
<dbReference type="GO" id="GO:0005840">
    <property type="term" value="C:ribosome"/>
    <property type="evidence" value="ECO:0007669"/>
    <property type="project" value="UniProtKB-KW"/>
</dbReference>
<keyword evidence="3 4" id="KW-0687">Ribonucleoprotein</keyword>
<dbReference type="Gene3D" id="3.30.1370.30">
    <property type="match status" value="1"/>
</dbReference>
<dbReference type="SUPFAM" id="SSF56047">
    <property type="entry name" value="Ribosomal protein S8"/>
    <property type="match status" value="1"/>
</dbReference>
<organism evidence="5">
    <name type="scientific">Hildenbrandia rivularis</name>
    <dbReference type="NCBI Taxonomy" id="135206"/>
    <lineage>
        <taxon>Eukaryota</taxon>
        <taxon>Rhodophyta</taxon>
        <taxon>Florideophyceae</taxon>
        <taxon>Hildenbrandiophycidae</taxon>
        <taxon>Hildenbrandiales</taxon>
        <taxon>Hildenbrandiaceae</taxon>
        <taxon>Hildenbrandia</taxon>
    </lineage>
</organism>
<dbReference type="Gene3D" id="3.30.1490.10">
    <property type="match status" value="1"/>
</dbReference>
<evidence type="ECO:0000256" key="3">
    <source>
        <dbReference type="ARBA" id="ARBA00023274"/>
    </source>
</evidence>
<dbReference type="InterPro" id="IPR000630">
    <property type="entry name" value="Ribosomal_uS8"/>
</dbReference>
<dbReference type="NCBIfam" id="NF001109">
    <property type="entry name" value="PRK00136.1"/>
    <property type="match status" value="1"/>
</dbReference>
<dbReference type="InterPro" id="IPR047863">
    <property type="entry name" value="Ribosomal_uS8_CS"/>
</dbReference>
<dbReference type="GO" id="GO:0006412">
    <property type="term" value="P:translation"/>
    <property type="evidence" value="ECO:0007669"/>
    <property type="project" value="InterPro"/>
</dbReference>
<comment type="similarity">
    <text evidence="1 4">Belongs to the universal ribosomal protein uS8 family.</text>
</comment>
<dbReference type="GO" id="GO:0003735">
    <property type="term" value="F:structural constituent of ribosome"/>
    <property type="evidence" value="ECO:0007669"/>
    <property type="project" value="InterPro"/>
</dbReference>
<reference evidence="5" key="1">
    <citation type="journal article" date="2016" name="BMC Biol.">
        <title>Parallel evolution of highly conserved plastid genome architecture in red seaweeds and seed plants.</title>
        <authorList>
            <person name="Lee J."/>
            <person name="Cho C.H."/>
            <person name="Park S.I."/>
            <person name="Choi J.W."/>
            <person name="Song H.S."/>
            <person name="West J.A."/>
            <person name="Bhattacharya D."/>
            <person name="Yoon H.S."/>
        </authorList>
    </citation>
    <scope>NUCLEOTIDE SEQUENCE</scope>
</reference>
<dbReference type="PROSITE" id="PS00053">
    <property type="entry name" value="RIBOSOMAL_S8"/>
    <property type="match status" value="1"/>
</dbReference>
<dbReference type="Pfam" id="PF00410">
    <property type="entry name" value="Ribosomal_S8"/>
    <property type="match status" value="1"/>
</dbReference>
<geneLocation type="plastid" evidence="5"/>
<dbReference type="GO" id="GO:1990904">
    <property type="term" value="C:ribonucleoprotein complex"/>
    <property type="evidence" value="ECO:0007669"/>
    <property type="project" value="UniProtKB-KW"/>
</dbReference>
<dbReference type="RefSeq" id="YP_009297687.1">
    <property type="nucleotide sequence ID" value="NC_031177.1"/>
</dbReference>
<evidence type="ECO:0000256" key="1">
    <source>
        <dbReference type="ARBA" id="ARBA00006471"/>
    </source>
</evidence>
<dbReference type="InterPro" id="IPR035987">
    <property type="entry name" value="Ribosomal_uS8_sf"/>
</dbReference>
<proteinExistence type="inferred from homology"/>
<keyword evidence="2 4" id="KW-0689">Ribosomal protein</keyword>
<dbReference type="PANTHER" id="PTHR11758">
    <property type="entry name" value="40S RIBOSOMAL PROTEIN S15A"/>
    <property type="match status" value="1"/>
</dbReference>
<evidence type="ECO:0000256" key="2">
    <source>
        <dbReference type="ARBA" id="ARBA00022980"/>
    </source>
</evidence>
<dbReference type="GeneID" id="29074243"/>
<dbReference type="EMBL" id="KX284723">
    <property type="protein sequence ID" value="AOM67231.1"/>
    <property type="molecule type" value="Genomic_DNA"/>
</dbReference>
<dbReference type="AlphaFoldDB" id="A0A1C9CFS3"/>
<dbReference type="HAMAP" id="MF_01302_B">
    <property type="entry name" value="Ribosomal_uS8_B"/>
    <property type="match status" value="1"/>
</dbReference>
<dbReference type="GO" id="GO:0005737">
    <property type="term" value="C:cytoplasm"/>
    <property type="evidence" value="ECO:0007669"/>
    <property type="project" value="UniProtKB-ARBA"/>
</dbReference>
<protein>
    <submittedName>
        <fullName evidence="5">Ribosomal protein S8</fullName>
    </submittedName>
</protein>